<feature type="transmembrane region" description="Helical" evidence="1">
    <location>
        <begin position="67"/>
        <end position="87"/>
    </location>
</feature>
<evidence type="ECO:0000256" key="1">
    <source>
        <dbReference type="SAM" id="Phobius"/>
    </source>
</evidence>
<protein>
    <submittedName>
        <fullName evidence="2">Membrane protein</fullName>
    </submittedName>
</protein>
<dbReference type="Proteomes" id="UP000027186">
    <property type="component" value="Plasmid AbAZ39_p1"/>
</dbReference>
<accession>A0A060DPS7</accession>
<dbReference type="KEGG" id="abq:ABAZ39_22800"/>
<name>A0A060DPS7_9PROT</name>
<dbReference type="AlphaFoldDB" id="A0A060DPS7"/>
<feature type="transmembrane region" description="Helical" evidence="1">
    <location>
        <begin position="93"/>
        <end position="113"/>
    </location>
</feature>
<feature type="transmembrane region" description="Helical" evidence="1">
    <location>
        <begin position="33"/>
        <end position="55"/>
    </location>
</feature>
<keyword evidence="1" id="KW-0812">Transmembrane</keyword>
<keyword evidence="1" id="KW-1133">Transmembrane helix</keyword>
<geneLocation type="plasmid" evidence="2 3">
    <name>AbAZ39_p1</name>
</geneLocation>
<evidence type="ECO:0000313" key="3">
    <source>
        <dbReference type="Proteomes" id="UP000027186"/>
    </source>
</evidence>
<organism evidence="2 3">
    <name type="scientific">Azospirillum argentinense</name>
    <dbReference type="NCBI Taxonomy" id="2970906"/>
    <lineage>
        <taxon>Bacteria</taxon>
        <taxon>Pseudomonadati</taxon>
        <taxon>Pseudomonadota</taxon>
        <taxon>Alphaproteobacteria</taxon>
        <taxon>Rhodospirillales</taxon>
        <taxon>Azospirillaceae</taxon>
        <taxon>Azospirillum</taxon>
    </lineage>
</organism>
<gene>
    <name evidence="2" type="ORF">ABAZ39_22800</name>
</gene>
<dbReference type="PANTHER" id="PTHR34821">
    <property type="entry name" value="INNER MEMBRANE PROTEIN YDCZ"/>
    <property type="match status" value="1"/>
</dbReference>
<dbReference type="InterPro" id="IPR006750">
    <property type="entry name" value="YdcZ"/>
</dbReference>
<feature type="transmembrane region" description="Helical" evidence="1">
    <location>
        <begin position="125"/>
        <end position="144"/>
    </location>
</feature>
<keyword evidence="1" id="KW-0472">Membrane</keyword>
<keyword evidence="2" id="KW-0614">Plasmid</keyword>
<dbReference type="Pfam" id="PF04657">
    <property type="entry name" value="DMT_YdcZ"/>
    <property type="match status" value="1"/>
</dbReference>
<dbReference type="GO" id="GO:0005886">
    <property type="term" value="C:plasma membrane"/>
    <property type="evidence" value="ECO:0007669"/>
    <property type="project" value="TreeGrafter"/>
</dbReference>
<evidence type="ECO:0000313" key="2">
    <source>
        <dbReference type="EMBL" id="AIB14730.1"/>
    </source>
</evidence>
<proteinExistence type="predicted"/>
<reference evidence="2 3" key="1">
    <citation type="journal article" date="2014" name="Genome Announc.">
        <title>Complete Genome Sequence of the Model Rhizosphere Strain Azospirillum brasilense Az39, Successfully Applied in Agriculture.</title>
        <authorList>
            <person name="Rivera D."/>
            <person name="Revale S."/>
            <person name="Molina R."/>
            <person name="Gualpa J."/>
            <person name="Puente M."/>
            <person name="Maroniche G."/>
            <person name="Paris G."/>
            <person name="Baker D."/>
            <person name="Clavijo B."/>
            <person name="McLay K."/>
            <person name="Spaepen S."/>
            <person name="Perticari A."/>
            <person name="Vazquez M."/>
            <person name="Wisniewski-Dye F."/>
            <person name="Watkins C."/>
            <person name="Martinez-Abarca F."/>
            <person name="Vanderleyden J."/>
            <person name="Cassan F."/>
        </authorList>
    </citation>
    <scope>NUCLEOTIDE SEQUENCE [LARGE SCALE GENOMIC DNA]</scope>
    <source>
        <strain evidence="2 3">Az39</strain>
        <plasmid evidence="2">AbAZ39_p1</plasmid>
    </source>
</reference>
<sequence>MSAVSYLLVVGAGVSVALQQVLNANLRADLGSPWWAGFVSYVVGMLAMLAVALLAPGPRLAEAVGGVGSWVTWTGGLFGALFIGTAILMVPRLGAATVLALIVVGQMLGSLAFDHVGLLGLPQQPISPTRLAGAASLILGVVLIRL</sequence>
<dbReference type="PANTHER" id="PTHR34821:SF2">
    <property type="entry name" value="INNER MEMBRANE PROTEIN YDCZ"/>
    <property type="match status" value="1"/>
</dbReference>
<dbReference type="EMBL" id="CP007794">
    <property type="protein sequence ID" value="AIB14730.1"/>
    <property type="molecule type" value="Genomic_DNA"/>
</dbReference>